<evidence type="ECO:0000313" key="13">
    <source>
        <dbReference type="EMBL" id="KAG6383688.1"/>
    </source>
</evidence>
<dbReference type="AlphaFoldDB" id="A0A8X8VWG1"/>
<dbReference type="EMBL" id="PNBA02000437">
    <property type="protein sequence ID" value="KAG6383688.1"/>
    <property type="molecule type" value="Genomic_DNA"/>
</dbReference>
<dbReference type="Proteomes" id="UP000298416">
    <property type="component" value="Unassembled WGS sequence"/>
</dbReference>
<evidence type="ECO:0000256" key="9">
    <source>
        <dbReference type="ARBA" id="ARBA00023136"/>
    </source>
</evidence>
<evidence type="ECO:0000256" key="7">
    <source>
        <dbReference type="ARBA" id="ARBA00022737"/>
    </source>
</evidence>
<evidence type="ECO:0000256" key="5">
    <source>
        <dbReference type="ARBA" id="ARBA00022692"/>
    </source>
</evidence>
<dbReference type="GO" id="GO:0051606">
    <property type="term" value="P:detection of stimulus"/>
    <property type="evidence" value="ECO:0007669"/>
    <property type="project" value="UniProtKB-ARBA"/>
</dbReference>
<feature type="compositionally biased region" description="Basic and acidic residues" evidence="12">
    <location>
        <begin position="84"/>
        <end position="94"/>
    </location>
</feature>
<evidence type="ECO:0000256" key="12">
    <source>
        <dbReference type="SAM" id="MobiDB-lite"/>
    </source>
</evidence>
<evidence type="ECO:0000256" key="10">
    <source>
        <dbReference type="ARBA" id="ARBA00023170"/>
    </source>
</evidence>
<sequence>MYEESMVSVLKGSEQPLLVRMLTTFTTIDMAENKFSGKIPDSIGNLNSLKCLNLSHNNLTGQIPSSIGNVKALESLDLTEEDMDLPHEEKEKLHALKRSSSWKAMDGKW</sequence>
<keyword evidence="6" id="KW-0732">Signal</keyword>
<dbReference type="InterPro" id="IPR001611">
    <property type="entry name" value="Leu-rich_rpt"/>
</dbReference>
<evidence type="ECO:0000256" key="6">
    <source>
        <dbReference type="ARBA" id="ARBA00022729"/>
    </source>
</evidence>
<accession>A0A8X8VWG1</accession>
<dbReference type="Pfam" id="PF13855">
    <property type="entry name" value="LRR_8"/>
    <property type="match status" value="1"/>
</dbReference>
<evidence type="ECO:0000256" key="3">
    <source>
        <dbReference type="ARBA" id="ARBA00022475"/>
    </source>
</evidence>
<comment type="subcellular location">
    <subcellularLocation>
        <location evidence="1">Cell membrane</location>
        <topology evidence="1">Single-pass type I membrane protein</topology>
    </subcellularLocation>
</comment>
<dbReference type="PANTHER" id="PTHR27004">
    <property type="entry name" value="RECEPTOR-LIKE PROTEIN 12 ISOFORM X1"/>
    <property type="match status" value="1"/>
</dbReference>
<proteinExistence type="inferred from homology"/>
<keyword evidence="8" id="KW-1133">Transmembrane helix</keyword>
<dbReference type="PROSITE" id="PS51450">
    <property type="entry name" value="LRR"/>
    <property type="match status" value="1"/>
</dbReference>
<dbReference type="PANTHER" id="PTHR27004:SF428">
    <property type="entry name" value="OS01G0160600 PROTEIN"/>
    <property type="match status" value="1"/>
</dbReference>
<dbReference type="SUPFAM" id="SSF52058">
    <property type="entry name" value="L domain-like"/>
    <property type="match status" value="1"/>
</dbReference>
<keyword evidence="11" id="KW-0325">Glycoprotein</keyword>
<keyword evidence="4" id="KW-0433">Leucine-rich repeat</keyword>
<keyword evidence="14" id="KW-1185">Reference proteome</keyword>
<name>A0A8X8VWG1_SALSN</name>
<organism evidence="13">
    <name type="scientific">Salvia splendens</name>
    <name type="common">Scarlet sage</name>
    <dbReference type="NCBI Taxonomy" id="180675"/>
    <lineage>
        <taxon>Eukaryota</taxon>
        <taxon>Viridiplantae</taxon>
        <taxon>Streptophyta</taxon>
        <taxon>Embryophyta</taxon>
        <taxon>Tracheophyta</taxon>
        <taxon>Spermatophyta</taxon>
        <taxon>Magnoliopsida</taxon>
        <taxon>eudicotyledons</taxon>
        <taxon>Gunneridae</taxon>
        <taxon>Pentapetalae</taxon>
        <taxon>asterids</taxon>
        <taxon>lamiids</taxon>
        <taxon>Lamiales</taxon>
        <taxon>Lamiaceae</taxon>
        <taxon>Nepetoideae</taxon>
        <taxon>Mentheae</taxon>
        <taxon>Salviinae</taxon>
        <taxon>Salvia</taxon>
        <taxon>Salvia subgen. Calosphace</taxon>
        <taxon>core Calosphace</taxon>
    </lineage>
</organism>
<protein>
    <submittedName>
        <fullName evidence="13">Uncharacterized protein</fullName>
    </submittedName>
</protein>
<comment type="similarity">
    <text evidence="2">Belongs to the RLP family.</text>
</comment>
<dbReference type="InterPro" id="IPR032675">
    <property type="entry name" value="LRR_dom_sf"/>
</dbReference>
<evidence type="ECO:0000256" key="8">
    <source>
        <dbReference type="ARBA" id="ARBA00022989"/>
    </source>
</evidence>
<keyword evidence="5" id="KW-0812">Transmembrane</keyword>
<evidence type="ECO:0000256" key="11">
    <source>
        <dbReference type="ARBA" id="ARBA00023180"/>
    </source>
</evidence>
<feature type="region of interest" description="Disordered" evidence="12">
    <location>
        <begin position="84"/>
        <end position="109"/>
    </location>
</feature>
<keyword evidence="9" id="KW-0472">Membrane</keyword>
<evidence type="ECO:0000256" key="2">
    <source>
        <dbReference type="ARBA" id="ARBA00009592"/>
    </source>
</evidence>
<dbReference type="FunFam" id="3.80.10.10:FF:000470">
    <property type="entry name" value="LRR receptor-like serine/threonine-protein kinase RPK2"/>
    <property type="match status" value="1"/>
</dbReference>
<evidence type="ECO:0000256" key="1">
    <source>
        <dbReference type="ARBA" id="ARBA00004251"/>
    </source>
</evidence>
<keyword evidence="7" id="KW-0677">Repeat</keyword>
<dbReference type="Gene3D" id="3.80.10.10">
    <property type="entry name" value="Ribonuclease Inhibitor"/>
    <property type="match status" value="1"/>
</dbReference>
<keyword evidence="10" id="KW-0675">Receptor</keyword>
<reference evidence="13" key="2">
    <citation type="submission" date="2020-08" db="EMBL/GenBank/DDBJ databases">
        <title>Plant Genome Project.</title>
        <authorList>
            <person name="Zhang R.-G."/>
        </authorList>
    </citation>
    <scope>NUCLEOTIDE SEQUENCE</scope>
    <source>
        <strain evidence="13">Huo1</strain>
        <tissue evidence="13">Leaf</tissue>
    </source>
</reference>
<evidence type="ECO:0000313" key="14">
    <source>
        <dbReference type="Proteomes" id="UP000298416"/>
    </source>
</evidence>
<evidence type="ECO:0000256" key="4">
    <source>
        <dbReference type="ARBA" id="ARBA00022614"/>
    </source>
</evidence>
<gene>
    <name evidence="13" type="ORF">SASPL_156547</name>
</gene>
<dbReference type="GO" id="GO:0005886">
    <property type="term" value="C:plasma membrane"/>
    <property type="evidence" value="ECO:0007669"/>
    <property type="project" value="UniProtKB-SubCell"/>
</dbReference>
<keyword evidence="3" id="KW-1003">Cell membrane</keyword>
<reference evidence="13" key="1">
    <citation type="submission" date="2018-01" db="EMBL/GenBank/DDBJ databases">
        <authorList>
            <person name="Mao J.F."/>
        </authorList>
    </citation>
    <scope>NUCLEOTIDE SEQUENCE</scope>
    <source>
        <strain evidence="13">Huo1</strain>
        <tissue evidence="13">Leaf</tissue>
    </source>
</reference>
<comment type="caution">
    <text evidence="13">The sequence shown here is derived from an EMBL/GenBank/DDBJ whole genome shotgun (WGS) entry which is preliminary data.</text>
</comment>